<accession>A0A841PQ68</accession>
<dbReference type="PANTHER" id="PTHR38474">
    <property type="entry name" value="SLR0299 PROTEIN"/>
    <property type="match status" value="1"/>
</dbReference>
<sequence>MTTYQVIDLESFPRRNYYEYFMATDTMFEMTVKIDVTQAVKKCKDEAISFYAYSIFNLTNSVNKIPNLRYAHIDNQLVEWQELVPTFTNFNQETELFYTLWLEELTDYTSVDREYKKLIKDYANTTDIAPMGDVPPNVVNISSIPWLHFEHFSSHSGAIKNNVTPMITIGKYEKGGSQLLMPVNIKVHHATVDAYHVSLFFEILQREMNRA</sequence>
<keyword evidence="3" id="KW-1185">Reference proteome</keyword>
<evidence type="ECO:0000313" key="2">
    <source>
        <dbReference type="EMBL" id="MBB6450987.1"/>
    </source>
</evidence>
<dbReference type="Gene3D" id="3.30.559.10">
    <property type="entry name" value="Chloramphenicol acetyltransferase-like domain"/>
    <property type="match status" value="1"/>
</dbReference>
<name>A0A841PQ68_9BACL</name>
<proteinExistence type="predicted"/>
<keyword evidence="2" id="KW-0808">Transferase</keyword>
<evidence type="ECO:0000313" key="3">
    <source>
        <dbReference type="Proteomes" id="UP000568839"/>
    </source>
</evidence>
<dbReference type="RefSeq" id="WP_184405035.1">
    <property type="nucleotide sequence ID" value="NZ_JACHHJ010000004.1"/>
</dbReference>
<dbReference type="InterPro" id="IPR023213">
    <property type="entry name" value="CAT-like_dom_sf"/>
</dbReference>
<gene>
    <name evidence="2" type="ORF">HNR44_002977</name>
</gene>
<organism evidence="2 3">
    <name type="scientific">Geomicrobium halophilum</name>
    <dbReference type="NCBI Taxonomy" id="549000"/>
    <lineage>
        <taxon>Bacteria</taxon>
        <taxon>Bacillati</taxon>
        <taxon>Bacillota</taxon>
        <taxon>Bacilli</taxon>
        <taxon>Bacillales</taxon>
        <taxon>Geomicrobium</taxon>
    </lineage>
</organism>
<feature type="active site" description="Proton acceptor" evidence="1">
    <location>
        <position position="189"/>
    </location>
</feature>
<dbReference type="PANTHER" id="PTHR38474:SF1">
    <property type="entry name" value="SLR0299 PROTEIN"/>
    <property type="match status" value="1"/>
</dbReference>
<comment type="caution">
    <text evidence="2">The sequence shown here is derived from an EMBL/GenBank/DDBJ whole genome shotgun (WGS) entry which is preliminary data.</text>
</comment>
<reference evidence="2 3" key="1">
    <citation type="submission" date="2020-08" db="EMBL/GenBank/DDBJ databases">
        <title>Genomic Encyclopedia of Type Strains, Phase IV (KMG-IV): sequencing the most valuable type-strain genomes for metagenomic binning, comparative biology and taxonomic classification.</title>
        <authorList>
            <person name="Goeker M."/>
        </authorList>
    </citation>
    <scope>NUCLEOTIDE SEQUENCE [LARGE SCALE GENOMIC DNA]</scope>
    <source>
        <strain evidence="2 3">DSM 21769</strain>
    </source>
</reference>
<dbReference type="Pfam" id="PF00302">
    <property type="entry name" value="CAT"/>
    <property type="match status" value="1"/>
</dbReference>
<dbReference type="GO" id="GO:0008811">
    <property type="term" value="F:chloramphenicol O-acetyltransferase activity"/>
    <property type="evidence" value="ECO:0007669"/>
    <property type="project" value="UniProtKB-EC"/>
</dbReference>
<dbReference type="SMART" id="SM01059">
    <property type="entry name" value="CAT"/>
    <property type="match status" value="1"/>
</dbReference>
<protein>
    <submittedName>
        <fullName evidence="2">Chloramphenicol O-acetyltransferase type A</fullName>
        <ecNumber evidence="2">2.3.1.28</ecNumber>
    </submittedName>
</protein>
<dbReference type="EC" id="2.3.1.28" evidence="2"/>
<dbReference type="PIRSF" id="PIRSF000440">
    <property type="entry name" value="CAT"/>
    <property type="match status" value="1"/>
</dbReference>
<keyword evidence="2" id="KW-0012">Acyltransferase</keyword>
<dbReference type="Proteomes" id="UP000568839">
    <property type="component" value="Unassembled WGS sequence"/>
</dbReference>
<dbReference type="EMBL" id="JACHHJ010000004">
    <property type="protein sequence ID" value="MBB6450987.1"/>
    <property type="molecule type" value="Genomic_DNA"/>
</dbReference>
<dbReference type="AlphaFoldDB" id="A0A841PQ68"/>
<dbReference type="SUPFAM" id="SSF52777">
    <property type="entry name" value="CoA-dependent acyltransferases"/>
    <property type="match status" value="1"/>
</dbReference>
<evidence type="ECO:0000256" key="1">
    <source>
        <dbReference type="PIRSR" id="PIRSR000440-1"/>
    </source>
</evidence>
<dbReference type="InterPro" id="IPR001707">
    <property type="entry name" value="Cmp_AcTrfase"/>
</dbReference>